<evidence type="ECO:0000256" key="5">
    <source>
        <dbReference type="ARBA" id="ARBA00022741"/>
    </source>
</evidence>
<dbReference type="GO" id="GO:0003723">
    <property type="term" value="F:RNA binding"/>
    <property type="evidence" value="ECO:0007669"/>
    <property type="project" value="TreeGrafter"/>
</dbReference>
<feature type="binding site" evidence="9">
    <location>
        <position position="168"/>
    </location>
    <ligand>
        <name>L-aspartate</name>
        <dbReference type="ChEBI" id="CHEBI:29991"/>
    </ligand>
</feature>
<evidence type="ECO:0000256" key="8">
    <source>
        <dbReference type="ARBA" id="ARBA00023146"/>
    </source>
</evidence>
<feature type="binding site" evidence="9">
    <location>
        <begin position="212"/>
        <end position="214"/>
    </location>
    <ligand>
        <name>ATP</name>
        <dbReference type="ChEBI" id="CHEBI:30616"/>
    </ligand>
</feature>
<dbReference type="InterPro" id="IPR006195">
    <property type="entry name" value="aa-tRNA-synth_II"/>
</dbReference>
<dbReference type="SUPFAM" id="SSF50249">
    <property type="entry name" value="Nucleic acid-binding proteins"/>
    <property type="match status" value="1"/>
</dbReference>
<dbReference type="GO" id="GO:0016740">
    <property type="term" value="F:transferase activity"/>
    <property type="evidence" value="ECO:0007669"/>
    <property type="project" value="UniProtKB-ARBA"/>
</dbReference>
<evidence type="ECO:0000259" key="10">
    <source>
        <dbReference type="PROSITE" id="PS50862"/>
    </source>
</evidence>
<evidence type="ECO:0000256" key="9">
    <source>
        <dbReference type="HAMAP-Rule" id="MF_02075"/>
    </source>
</evidence>
<dbReference type="FunFam" id="3.30.930.10:FF:000038">
    <property type="entry name" value="Aspartate--tRNA ligase"/>
    <property type="match status" value="1"/>
</dbReference>
<proteinExistence type="inferred from homology"/>
<dbReference type="PROSITE" id="PS50862">
    <property type="entry name" value="AA_TRNA_LIGASE_II"/>
    <property type="match status" value="1"/>
</dbReference>
<dbReference type="EMBL" id="AP025628">
    <property type="protein sequence ID" value="BDG61809.1"/>
    <property type="molecule type" value="Genomic_DNA"/>
</dbReference>
<dbReference type="GO" id="GO:0006422">
    <property type="term" value="P:aspartyl-tRNA aminoacylation"/>
    <property type="evidence" value="ECO:0007669"/>
    <property type="project" value="UniProtKB-UniRule"/>
</dbReference>
<keyword evidence="8 9" id="KW-0030">Aminoacyl-tRNA synthetase</keyword>
<feature type="binding site" evidence="9">
    <location>
        <position position="359"/>
    </location>
    <ligand>
        <name>ATP</name>
        <dbReference type="ChEBI" id="CHEBI:30616"/>
    </ligand>
</feature>
<dbReference type="Proteomes" id="UP001163687">
    <property type="component" value="Chromosome"/>
</dbReference>
<dbReference type="HAMAP" id="MF_02075">
    <property type="entry name" value="Asp_tRNA_synth_type2"/>
    <property type="match status" value="1"/>
</dbReference>
<dbReference type="InterPro" id="IPR002312">
    <property type="entry name" value="Asp/Asn-tRNA-synth_IIb"/>
</dbReference>
<organism evidence="11 12">
    <name type="scientific">Caldinitratiruptor microaerophilus</name>
    <dbReference type="NCBI Taxonomy" id="671077"/>
    <lineage>
        <taxon>Bacteria</taxon>
        <taxon>Bacillati</taxon>
        <taxon>Bacillota</taxon>
        <taxon>Clostridia</taxon>
        <taxon>Eubacteriales</taxon>
        <taxon>Symbiobacteriaceae</taxon>
        <taxon>Caldinitratiruptor</taxon>
    </lineage>
</organism>
<dbReference type="Gene3D" id="3.30.930.10">
    <property type="entry name" value="Bira Bifunctional Protein, Domain 2"/>
    <property type="match status" value="1"/>
</dbReference>
<feature type="binding site" evidence="9">
    <location>
        <begin position="220"/>
        <end position="222"/>
    </location>
    <ligand>
        <name>ATP</name>
        <dbReference type="ChEBI" id="CHEBI:30616"/>
    </ligand>
</feature>
<keyword evidence="3 9" id="KW-0963">Cytoplasm</keyword>
<keyword evidence="5 9" id="KW-0547">Nucleotide-binding</keyword>
<dbReference type="InterPro" id="IPR004364">
    <property type="entry name" value="Aa-tRNA-synt_II"/>
</dbReference>
<dbReference type="InterPro" id="IPR004523">
    <property type="entry name" value="Asp-tRNA_synthase_2"/>
</dbReference>
<feature type="binding site" evidence="9">
    <location>
        <position position="366"/>
    </location>
    <ligand>
        <name>L-aspartate</name>
        <dbReference type="ChEBI" id="CHEBI:29991"/>
    </ligand>
</feature>
<evidence type="ECO:0000256" key="7">
    <source>
        <dbReference type="ARBA" id="ARBA00022917"/>
    </source>
</evidence>
<evidence type="ECO:0000256" key="6">
    <source>
        <dbReference type="ARBA" id="ARBA00022840"/>
    </source>
</evidence>
<dbReference type="CDD" id="cd00776">
    <property type="entry name" value="AsxRS_core"/>
    <property type="match status" value="1"/>
</dbReference>
<gene>
    <name evidence="11" type="primary">aspC</name>
    <name evidence="9" type="synonym">aspS</name>
    <name evidence="11" type="ORF">caldi_28990</name>
</gene>
<keyword evidence="12" id="KW-1185">Reference proteome</keyword>
<dbReference type="InterPro" id="IPR045864">
    <property type="entry name" value="aa-tRNA-synth_II/BPL/LPL"/>
</dbReference>
<comment type="subcellular location">
    <subcellularLocation>
        <location evidence="1 9">Cytoplasm</location>
    </subcellularLocation>
</comment>
<dbReference type="AlphaFoldDB" id="A0AA35CNM4"/>
<comment type="catalytic activity">
    <reaction evidence="9">
        <text>tRNA(Asp) + L-aspartate + ATP = L-aspartyl-tRNA(Asp) + AMP + diphosphate</text>
        <dbReference type="Rhea" id="RHEA:19649"/>
        <dbReference type="Rhea" id="RHEA-COMP:9660"/>
        <dbReference type="Rhea" id="RHEA-COMP:9678"/>
        <dbReference type="ChEBI" id="CHEBI:29991"/>
        <dbReference type="ChEBI" id="CHEBI:30616"/>
        <dbReference type="ChEBI" id="CHEBI:33019"/>
        <dbReference type="ChEBI" id="CHEBI:78442"/>
        <dbReference type="ChEBI" id="CHEBI:78516"/>
        <dbReference type="ChEBI" id="CHEBI:456215"/>
        <dbReference type="EC" id="6.1.1.12"/>
    </reaction>
</comment>
<evidence type="ECO:0000313" key="12">
    <source>
        <dbReference type="Proteomes" id="UP001163687"/>
    </source>
</evidence>
<dbReference type="SUPFAM" id="SSF55681">
    <property type="entry name" value="Class II aaRS and biotin synthetases"/>
    <property type="match status" value="1"/>
</dbReference>
<dbReference type="RefSeq" id="WP_264842435.1">
    <property type="nucleotide sequence ID" value="NZ_AP025628.1"/>
</dbReference>
<dbReference type="InterPro" id="IPR012340">
    <property type="entry name" value="NA-bd_OB-fold"/>
</dbReference>
<dbReference type="KEGG" id="cmic:caldi_28990"/>
<keyword evidence="6 9" id="KW-0067">ATP-binding</keyword>
<protein>
    <recommendedName>
        <fullName evidence="9">Aspartate--tRNA ligase</fullName>
        <ecNumber evidence="9">6.1.1.12</ecNumber>
    </recommendedName>
    <alternativeName>
        <fullName evidence="9">Aspartyl-tRNA synthetase</fullName>
        <shortName evidence="9">AspRS</shortName>
    </alternativeName>
</protein>
<feature type="region of interest" description="Aspartate" evidence="9">
    <location>
        <begin position="190"/>
        <end position="193"/>
    </location>
</feature>
<dbReference type="GO" id="GO:0004815">
    <property type="term" value="F:aspartate-tRNA ligase activity"/>
    <property type="evidence" value="ECO:0007669"/>
    <property type="project" value="UniProtKB-UniRule"/>
</dbReference>
<dbReference type="Pfam" id="PF00152">
    <property type="entry name" value="tRNA-synt_2"/>
    <property type="match status" value="1"/>
</dbReference>
<evidence type="ECO:0000256" key="1">
    <source>
        <dbReference type="ARBA" id="ARBA00004496"/>
    </source>
</evidence>
<dbReference type="GO" id="GO:0005829">
    <property type="term" value="C:cytosol"/>
    <property type="evidence" value="ECO:0007669"/>
    <property type="project" value="TreeGrafter"/>
</dbReference>
<dbReference type="PANTHER" id="PTHR43450:SF1">
    <property type="entry name" value="ASPARTATE--TRNA LIGASE, CYTOPLASMIC"/>
    <property type="match status" value="1"/>
</dbReference>
<sequence>MSSSLTTTRVLARDLARHTGQTVTLKGWVQSCRHLGGLAFVILRDRSGVAQVVLEGELAARPLPEEAVVAVTGEVAADPRAVGGAEVRASALEVLSAPTRVPPFEINKKTLKASLETILEHRAFALRHPRIGAALRVQAALIEGFRNYLAGQGFLEVRTPKIVATGTEGGANLFPVQYFEQRAFLAQSPQLYKQMLVGAGYERVFEVGPAYRAEDHNTSRHLSEFTSLDVEMGFIDSEEDLMDLETELLRSMFAHVAERSAAELDLLGARVPEVPGRIERIPVHEAHEILRRRYRKVSPEGDLDTEGERLICQYVAGEGRPPLVFITRYPASVRPFYSFPDPDRPGLTRTFDLLLAGQEITSGGQRIHDPEVLRESLRRRGLDPAGFQHYLEIFELGMPPHGGFAIGAERLTALVLGLGNAREAAAFPRDRTRLVP</sequence>
<comment type="caution">
    <text evidence="9">Lacks conserved residue(s) required for the propagation of feature annotation.</text>
</comment>
<keyword evidence="7 9" id="KW-0648">Protein biosynthesis</keyword>
<dbReference type="NCBIfam" id="TIGR00458">
    <property type="entry name" value="aspS_nondisc"/>
    <property type="match status" value="1"/>
</dbReference>
<name>A0AA35CNM4_9FIRM</name>
<dbReference type="Gene3D" id="2.40.50.140">
    <property type="entry name" value="Nucleic acid-binding proteins"/>
    <property type="match status" value="1"/>
</dbReference>
<comment type="function">
    <text evidence="9">Catalyzes the attachment of L-aspartate to tRNA(Asp) in a two-step reaction: L-aspartate is first activated by ATP to form Asp-AMP and then transferred to the acceptor end of tRNA(Asp).</text>
</comment>
<keyword evidence="4 9" id="KW-0436">Ligase</keyword>
<evidence type="ECO:0000256" key="3">
    <source>
        <dbReference type="ARBA" id="ARBA00022490"/>
    </source>
</evidence>
<dbReference type="GO" id="GO:0005524">
    <property type="term" value="F:ATP binding"/>
    <property type="evidence" value="ECO:0007669"/>
    <property type="project" value="UniProtKB-UniRule"/>
</dbReference>
<evidence type="ECO:0000256" key="4">
    <source>
        <dbReference type="ARBA" id="ARBA00022598"/>
    </source>
</evidence>
<dbReference type="PRINTS" id="PR01042">
    <property type="entry name" value="TRNASYNTHASP"/>
</dbReference>
<evidence type="ECO:0000313" key="11">
    <source>
        <dbReference type="EMBL" id="BDG61809.1"/>
    </source>
</evidence>
<feature type="domain" description="Aminoacyl-transfer RNA synthetases class-II family profile" evidence="10">
    <location>
        <begin position="135"/>
        <end position="436"/>
    </location>
</feature>
<dbReference type="GO" id="GO:0140096">
    <property type="term" value="F:catalytic activity, acting on a protein"/>
    <property type="evidence" value="ECO:0007669"/>
    <property type="project" value="UniProtKB-ARBA"/>
</dbReference>
<dbReference type="PANTHER" id="PTHR43450">
    <property type="entry name" value="ASPARTYL-TRNA SYNTHETASE"/>
    <property type="match status" value="1"/>
</dbReference>
<dbReference type="InterPro" id="IPR004365">
    <property type="entry name" value="NA-bd_OB_tRNA"/>
</dbReference>
<dbReference type="EC" id="6.1.1.12" evidence="9"/>
<feature type="binding site" evidence="9">
    <location>
        <begin position="407"/>
        <end position="410"/>
    </location>
    <ligand>
        <name>ATP</name>
        <dbReference type="ChEBI" id="CHEBI:30616"/>
    </ligand>
</feature>
<reference evidence="11" key="1">
    <citation type="submission" date="2022-03" db="EMBL/GenBank/DDBJ databases">
        <title>Complete genome sequence of Caldinitratiruptor microaerophilus.</title>
        <authorList>
            <person name="Mukaiyama R."/>
            <person name="Nishiyama T."/>
            <person name="Ueda K."/>
        </authorList>
    </citation>
    <scope>NUCLEOTIDE SEQUENCE</scope>
    <source>
        <strain evidence="11">JCM 16183</strain>
    </source>
</reference>
<comment type="subunit">
    <text evidence="9">Homodimer.</text>
</comment>
<dbReference type="NCBIfam" id="NF003483">
    <property type="entry name" value="PRK05159.1"/>
    <property type="match status" value="1"/>
</dbReference>
<feature type="binding site" evidence="9">
    <location>
        <position position="362"/>
    </location>
    <ligand>
        <name>L-aspartate</name>
        <dbReference type="ChEBI" id="CHEBI:29991"/>
    </ligand>
</feature>
<dbReference type="GO" id="GO:0017101">
    <property type="term" value="C:aminoacyl-tRNA synthetase multienzyme complex"/>
    <property type="evidence" value="ECO:0007669"/>
    <property type="project" value="TreeGrafter"/>
</dbReference>
<comment type="similarity">
    <text evidence="2 9">Belongs to the class-II aminoacyl-tRNA synthetase family. Type 2 subfamily.</text>
</comment>
<evidence type="ECO:0000256" key="2">
    <source>
        <dbReference type="ARBA" id="ARBA00005312"/>
    </source>
</evidence>
<feature type="binding site" evidence="9">
    <location>
        <position position="212"/>
    </location>
    <ligand>
        <name>L-aspartate</name>
        <dbReference type="ChEBI" id="CHEBI:29991"/>
    </ligand>
</feature>
<accession>A0AA35CNM4</accession>
<dbReference type="Pfam" id="PF01336">
    <property type="entry name" value="tRNA_anti-codon"/>
    <property type="match status" value="1"/>
</dbReference>